<dbReference type="EMBL" id="BGPR01000446">
    <property type="protein sequence ID" value="GBM20689.1"/>
    <property type="molecule type" value="Genomic_DNA"/>
</dbReference>
<keyword evidence="2" id="KW-1185">Reference proteome</keyword>
<dbReference type="AlphaFoldDB" id="A0A4Y2DX92"/>
<proteinExistence type="predicted"/>
<dbReference type="Proteomes" id="UP000499080">
    <property type="component" value="Unassembled WGS sequence"/>
</dbReference>
<name>A0A4Y2DX92_ARAVE</name>
<evidence type="ECO:0000313" key="1">
    <source>
        <dbReference type="EMBL" id="GBM20689.1"/>
    </source>
</evidence>
<accession>A0A4Y2DX92</accession>
<evidence type="ECO:0000313" key="2">
    <source>
        <dbReference type="Proteomes" id="UP000499080"/>
    </source>
</evidence>
<protein>
    <submittedName>
        <fullName evidence="1">Uncharacterized protein</fullName>
    </submittedName>
</protein>
<sequence>MLILGQEREHHRVFTWSQDNELRSWREIWRHWRKNETSRKFMNCGPISTRSGKYPKSSRDYYATSFPVGKGIKSSSQTKNESVGVWSAVKLVNSEIFKRY</sequence>
<comment type="caution">
    <text evidence="1">The sequence shown here is derived from an EMBL/GenBank/DDBJ whole genome shotgun (WGS) entry which is preliminary data.</text>
</comment>
<gene>
    <name evidence="1" type="ORF">AVEN_105932_1</name>
</gene>
<reference evidence="1 2" key="1">
    <citation type="journal article" date="2019" name="Sci. Rep.">
        <title>Orb-weaving spider Araneus ventricosus genome elucidates the spidroin gene catalogue.</title>
        <authorList>
            <person name="Kono N."/>
            <person name="Nakamura H."/>
            <person name="Ohtoshi R."/>
            <person name="Moran D.A.P."/>
            <person name="Shinohara A."/>
            <person name="Yoshida Y."/>
            <person name="Fujiwara M."/>
            <person name="Mori M."/>
            <person name="Tomita M."/>
            <person name="Arakawa K."/>
        </authorList>
    </citation>
    <scope>NUCLEOTIDE SEQUENCE [LARGE SCALE GENOMIC DNA]</scope>
</reference>
<organism evidence="1 2">
    <name type="scientific">Araneus ventricosus</name>
    <name type="common">Orbweaver spider</name>
    <name type="synonym">Epeira ventricosa</name>
    <dbReference type="NCBI Taxonomy" id="182803"/>
    <lineage>
        <taxon>Eukaryota</taxon>
        <taxon>Metazoa</taxon>
        <taxon>Ecdysozoa</taxon>
        <taxon>Arthropoda</taxon>
        <taxon>Chelicerata</taxon>
        <taxon>Arachnida</taxon>
        <taxon>Araneae</taxon>
        <taxon>Araneomorphae</taxon>
        <taxon>Entelegynae</taxon>
        <taxon>Araneoidea</taxon>
        <taxon>Araneidae</taxon>
        <taxon>Araneus</taxon>
    </lineage>
</organism>